<dbReference type="PANTHER" id="PTHR47804">
    <property type="entry name" value="60S RIBOSOMAL PROTEIN L19"/>
    <property type="match status" value="1"/>
</dbReference>
<evidence type="ECO:0000256" key="2">
    <source>
        <dbReference type="ARBA" id="ARBA00022692"/>
    </source>
</evidence>
<keyword evidence="3 6" id="KW-1133">Transmembrane helix</keyword>
<comment type="caution">
    <text evidence="7">The sequence shown here is derived from an EMBL/GenBank/DDBJ whole genome shotgun (WGS) entry which is preliminary data.</text>
</comment>
<protein>
    <submittedName>
        <fullName evidence="7">Uncharacterized protein</fullName>
    </submittedName>
</protein>
<evidence type="ECO:0000256" key="1">
    <source>
        <dbReference type="ARBA" id="ARBA00004141"/>
    </source>
</evidence>
<organism evidence="7 8">
    <name type="scientific">Cladobotryum mycophilum</name>
    <dbReference type="NCBI Taxonomy" id="491253"/>
    <lineage>
        <taxon>Eukaryota</taxon>
        <taxon>Fungi</taxon>
        <taxon>Dikarya</taxon>
        <taxon>Ascomycota</taxon>
        <taxon>Pezizomycotina</taxon>
        <taxon>Sordariomycetes</taxon>
        <taxon>Hypocreomycetidae</taxon>
        <taxon>Hypocreales</taxon>
        <taxon>Hypocreaceae</taxon>
        <taxon>Cladobotryum</taxon>
    </lineage>
</organism>
<sequence length="472" mass="52422">MAPTQLVLVFEVAIGSAVLAAASRVFGVIYGSFAAYVSFVLSNGEWPPMLGISVLAILPAAYFQVATDYAKTGAVAIVTMTTISIAAGDGIMSAYDVFRTRLLTFIVAGAASVLVELGAARVWARDRLVRSLSSTLRHIQGMHEALAVGIDEPENSNLRLHRPVHRFNRHRQKAQNALRAAEIFLPFCSQESWGTEDFKVLAPIYTEIIYVLHQVINRMDNVVRLRVAYGSSVLEDLNSQVFSYRRHVAFITRLMLSSVHKTLKQGIPMPDHIPSARLAQLRLIERVRDIVAPQILLESSSTVSSTNLAEIPPQVNDRMARIFAKYNFVSWNAGAAGRLEIIEYLEELVELIDLLVKVKDAGKNDPDKPTFEDYALEFEAIRASMDRVRSARIPASTVYREQGTEGFTRALDVSMQLERFRAQIRMAESAEAANRAHAGENEAEAPVSLQKVSTRMWHENAARRRSLNLGDA</sequence>
<evidence type="ECO:0000313" key="7">
    <source>
        <dbReference type="EMBL" id="KAK5998522.1"/>
    </source>
</evidence>
<dbReference type="EMBL" id="JAVFKD010000001">
    <property type="protein sequence ID" value="KAK5998522.1"/>
    <property type="molecule type" value="Genomic_DNA"/>
</dbReference>
<evidence type="ECO:0000256" key="4">
    <source>
        <dbReference type="ARBA" id="ARBA00023136"/>
    </source>
</evidence>
<keyword evidence="8" id="KW-1185">Reference proteome</keyword>
<feature type="transmembrane region" description="Helical" evidence="6">
    <location>
        <begin position="73"/>
        <end position="95"/>
    </location>
</feature>
<dbReference type="PANTHER" id="PTHR47804:SF4">
    <property type="entry name" value="AFR661WP"/>
    <property type="match status" value="1"/>
</dbReference>
<dbReference type="InterPro" id="IPR052430">
    <property type="entry name" value="IVT-Associated"/>
</dbReference>
<evidence type="ECO:0000256" key="5">
    <source>
        <dbReference type="SAM" id="MobiDB-lite"/>
    </source>
</evidence>
<dbReference type="Proteomes" id="UP001338125">
    <property type="component" value="Unassembled WGS sequence"/>
</dbReference>
<evidence type="ECO:0000256" key="3">
    <source>
        <dbReference type="ARBA" id="ARBA00022989"/>
    </source>
</evidence>
<feature type="region of interest" description="Disordered" evidence="5">
    <location>
        <begin position="432"/>
        <end position="451"/>
    </location>
</feature>
<keyword evidence="2 6" id="KW-0812">Transmembrane</keyword>
<accession>A0ABR0T314</accession>
<proteinExistence type="predicted"/>
<feature type="transmembrane region" description="Helical" evidence="6">
    <location>
        <begin position="49"/>
        <end position="67"/>
    </location>
</feature>
<gene>
    <name evidence="7" type="ORF">PT974_00901</name>
</gene>
<evidence type="ECO:0000313" key="8">
    <source>
        <dbReference type="Proteomes" id="UP001338125"/>
    </source>
</evidence>
<name>A0ABR0T314_9HYPO</name>
<keyword evidence="4 6" id="KW-0472">Membrane</keyword>
<evidence type="ECO:0000256" key="6">
    <source>
        <dbReference type="SAM" id="Phobius"/>
    </source>
</evidence>
<feature type="transmembrane region" description="Helical" evidence="6">
    <location>
        <begin position="12"/>
        <end position="37"/>
    </location>
</feature>
<reference evidence="7 8" key="1">
    <citation type="submission" date="2024-01" db="EMBL/GenBank/DDBJ databases">
        <title>Complete genome of Cladobotryum mycophilum ATHUM6906.</title>
        <authorList>
            <person name="Christinaki A.C."/>
            <person name="Myridakis A.I."/>
            <person name="Kouvelis V.N."/>
        </authorList>
    </citation>
    <scope>NUCLEOTIDE SEQUENCE [LARGE SCALE GENOMIC DNA]</scope>
    <source>
        <strain evidence="7 8">ATHUM6906</strain>
    </source>
</reference>
<comment type="subcellular location">
    <subcellularLocation>
        <location evidence="1">Membrane</location>
        <topology evidence="1">Multi-pass membrane protein</topology>
    </subcellularLocation>
</comment>